<gene>
    <name evidence="1" type="ORF">HDF25_003421</name>
</gene>
<protein>
    <submittedName>
        <fullName evidence="1">Uncharacterized protein</fullName>
    </submittedName>
</protein>
<name>A0A7X0MLB9_9SPHI</name>
<proteinExistence type="predicted"/>
<dbReference type="RefSeq" id="WP_184626806.1">
    <property type="nucleotide sequence ID" value="NZ_JACHCC010000008.1"/>
</dbReference>
<organism evidence="1 2">
    <name type="scientific">Pedobacter cryoconitis</name>
    <dbReference type="NCBI Taxonomy" id="188932"/>
    <lineage>
        <taxon>Bacteria</taxon>
        <taxon>Pseudomonadati</taxon>
        <taxon>Bacteroidota</taxon>
        <taxon>Sphingobacteriia</taxon>
        <taxon>Sphingobacteriales</taxon>
        <taxon>Sphingobacteriaceae</taxon>
        <taxon>Pedobacter</taxon>
    </lineage>
</organism>
<evidence type="ECO:0000313" key="1">
    <source>
        <dbReference type="EMBL" id="MBB6501258.1"/>
    </source>
</evidence>
<dbReference type="EMBL" id="JACHCC010000008">
    <property type="protein sequence ID" value="MBB6501258.1"/>
    <property type="molecule type" value="Genomic_DNA"/>
</dbReference>
<reference evidence="1 2" key="1">
    <citation type="submission" date="2020-08" db="EMBL/GenBank/DDBJ databases">
        <title>Genomic Encyclopedia of Type Strains, Phase IV (KMG-V): Genome sequencing to study the core and pangenomes of soil and plant-associated prokaryotes.</title>
        <authorList>
            <person name="Whitman W."/>
        </authorList>
    </citation>
    <scope>NUCLEOTIDE SEQUENCE [LARGE SCALE GENOMIC DNA]</scope>
    <source>
        <strain evidence="1 2">M2T3</strain>
    </source>
</reference>
<accession>A0A7X0MLB9</accession>
<dbReference type="Proteomes" id="UP000521017">
    <property type="component" value="Unassembled WGS sequence"/>
</dbReference>
<evidence type="ECO:0000313" key="2">
    <source>
        <dbReference type="Proteomes" id="UP000521017"/>
    </source>
</evidence>
<sequence>MNQTLRIISISAFVVIGTFKVIRYFNRPDSNAEKISRYFQTEWHNDGESMGKWVKLALEENHIQYSSFFIKKSGSDSNEAVVACSNDDKTFQFYKYNNTSKNLDRIEDDGIAKPH</sequence>
<dbReference type="AlphaFoldDB" id="A0A7X0MLB9"/>
<comment type="caution">
    <text evidence="1">The sequence shown here is derived from an EMBL/GenBank/DDBJ whole genome shotgun (WGS) entry which is preliminary data.</text>
</comment>